<evidence type="ECO:0000313" key="3">
    <source>
        <dbReference type="Proteomes" id="UP000321570"/>
    </source>
</evidence>
<dbReference type="Proteomes" id="UP000321570">
    <property type="component" value="Unassembled WGS sequence"/>
</dbReference>
<accession>A0A564XUS9</accession>
<keyword evidence="3" id="KW-1185">Reference proteome</keyword>
<dbReference type="EMBL" id="CABIJS010000005">
    <property type="protein sequence ID" value="VUZ38707.1"/>
    <property type="molecule type" value="Genomic_DNA"/>
</dbReference>
<proteinExistence type="predicted"/>
<gene>
    <name evidence="1" type="ORF">WMSIL1_LOCUS133</name>
    <name evidence="2" type="ORF">WMSIL1_LOCUS151</name>
</gene>
<sequence length="58" mass="6847">MDKKLEMEIERITSALKYSDYCSLNEFLERLKGYEKGLSNCRVVYEGELTIHYNTSFS</sequence>
<evidence type="ECO:0000313" key="2">
    <source>
        <dbReference type="EMBL" id="VUZ38720.1"/>
    </source>
</evidence>
<reference evidence="2 3" key="1">
    <citation type="submission" date="2019-07" db="EMBL/GenBank/DDBJ databases">
        <authorList>
            <person name="Jastrzebski P J."/>
            <person name="Paukszto L."/>
            <person name="Jastrzebski P J."/>
        </authorList>
    </citation>
    <scope>NUCLEOTIDE SEQUENCE [LARGE SCALE GENOMIC DNA]</scope>
    <source>
        <strain evidence="2 3">WMS-il1</strain>
    </source>
</reference>
<dbReference type="AlphaFoldDB" id="A0A564XUS9"/>
<protein>
    <submittedName>
        <fullName evidence="2">Uncharacterized protein</fullName>
    </submittedName>
</protein>
<name>A0A564XUS9_HYMDI</name>
<evidence type="ECO:0000313" key="1">
    <source>
        <dbReference type="EMBL" id="VUZ38707.1"/>
    </source>
</evidence>
<organism evidence="2 3">
    <name type="scientific">Hymenolepis diminuta</name>
    <name type="common">Rat tapeworm</name>
    <dbReference type="NCBI Taxonomy" id="6216"/>
    <lineage>
        <taxon>Eukaryota</taxon>
        <taxon>Metazoa</taxon>
        <taxon>Spiralia</taxon>
        <taxon>Lophotrochozoa</taxon>
        <taxon>Platyhelminthes</taxon>
        <taxon>Cestoda</taxon>
        <taxon>Eucestoda</taxon>
        <taxon>Cyclophyllidea</taxon>
        <taxon>Hymenolepididae</taxon>
        <taxon>Hymenolepis</taxon>
    </lineage>
</organism>
<dbReference type="EMBL" id="CABIJS010000005">
    <property type="protein sequence ID" value="VUZ38720.1"/>
    <property type="molecule type" value="Genomic_DNA"/>
</dbReference>